<feature type="domain" description="Ion transport" evidence="6">
    <location>
        <begin position="4"/>
        <end position="151"/>
    </location>
</feature>
<dbReference type="InterPro" id="IPR028823">
    <property type="entry name" value="NALCN"/>
</dbReference>
<feature type="transmembrane region" description="Helical" evidence="5">
    <location>
        <begin position="119"/>
        <end position="142"/>
    </location>
</feature>
<dbReference type="EMBL" id="FN657376">
    <property type="protein sequence ID" value="CBY42663.1"/>
    <property type="molecule type" value="Genomic_DNA"/>
</dbReference>
<dbReference type="AlphaFoldDB" id="E4Z4N5"/>
<dbReference type="Gene3D" id="1.10.238.10">
    <property type="entry name" value="EF-hand"/>
    <property type="match status" value="1"/>
</dbReference>
<dbReference type="Pfam" id="PF00520">
    <property type="entry name" value="Ion_trans"/>
    <property type="match status" value="1"/>
</dbReference>
<dbReference type="GO" id="GO:0005261">
    <property type="term" value="F:monoatomic cation channel activity"/>
    <property type="evidence" value="ECO:0007669"/>
    <property type="project" value="InterPro"/>
</dbReference>
<evidence type="ECO:0000256" key="2">
    <source>
        <dbReference type="ARBA" id="ARBA00022692"/>
    </source>
</evidence>
<comment type="subcellular location">
    <subcellularLocation>
        <location evidence="1">Membrane</location>
        <topology evidence="1">Multi-pass membrane protein</topology>
    </subcellularLocation>
</comment>
<sequence length="381" mass="44745">MSTTRFFEFKTFQNTLKNLIMTIAVSVYKSFFIILAMFLLLLCYALLGVLHFGSVKYGEMINRHANFKSGPKAVITLFRIVTGEDWNKIMHDCMAEKYCYPSGNRDYWLGTCGSYKSSVFFFCSFYVIIAYIMLNLLVAIIVENFSLFYSAEDDTGMLSQNDIRVYQQTWNMIDIKRKGQIRVKHQVRLLLRLLRFRLTVNIQDRLLFKHMCCELEHTCRSEMVSFYEVLMMIAYRSVDIRKSLQLEELIQREQLEATIDYEVAKETIKNWLERCVRRKRVRRKSTGKFEAKRMCGNNRNNDIQRPLIVESCASPTFDGITRQESIDGERPKLFRQESLAISGDSVEENWIVKNPWKGRPAPPPIPNDIVEWFDSLNFDDI</sequence>
<dbReference type="InterPro" id="IPR005821">
    <property type="entry name" value="Ion_trans_dom"/>
</dbReference>
<evidence type="ECO:0000256" key="3">
    <source>
        <dbReference type="ARBA" id="ARBA00022989"/>
    </source>
</evidence>
<dbReference type="SUPFAM" id="SSF81324">
    <property type="entry name" value="Voltage-gated potassium channels"/>
    <property type="match status" value="1"/>
</dbReference>
<proteinExistence type="predicted"/>
<gene>
    <name evidence="7" type="ORF">GSOID_T00026377001</name>
</gene>
<feature type="transmembrane region" description="Helical" evidence="5">
    <location>
        <begin position="31"/>
        <end position="53"/>
    </location>
</feature>
<evidence type="ECO:0000256" key="4">
    <source>
        <dbReference type="ARBA" id="ARBA00023136"/>
    </source>
</evidence>
<dbReference type="PANTHER" id="PTHR46141">
    <property type="entry name" value="SODIUM LEAK CHANNEL NON-SELECTIVE PROTEIN"/>
    <property type="match status" value="1"/>
</dbReference>
<organism evidence="7">
    <name type="scientific">Oikopleura dioica</name>
    <name type="common">Tunicate</name>
    <dbReference type="NCBI Taxonomy" id="34765"/>
    <lineage>
        <taxon>Eukaryota</taxon>
        <taxon>Metazoa</taxon>
        <taxon>Chordata</taxon>
        <taxon>Tunicata</taxon>
        <taxon>Appendicularia</taxon>
        <taxon>Copelata</taxon>
        <taxon>Oikopleuridae</taxon>
        <taxon>Oikopleura</taxon>
    </lineage>
</organism>
<keyword evidence="2 5" id="KW-0812">Transmembrane</keyword>
<evidence type="ECO:0000313" key="7">
    <source>
        <dbReference type="EMBL" id="CBY42663.1"/>
    </source>
</evidence>
<evidence type="ECO:0000256" key="5">
    <source>
        <dbReference type="SAM" id="Phobius"/>
    </source>
</evidence>
<dbReference type="GO" id="GO:0032224">
    <property type="term" value="P:positive regulation of synaptic transmission, cholinergic"/>
    <property type="evidence" value="ECO:0007669"/>
    <property type="project" value="TreeGrafter"/>
</dbReference>
<reference evidence="7" key="1">
    <citation type="journal article" date="2010" name="Science">
        <title>Plasticity of animal genome architecture unmasked by rapid evolution of a pelagic tunicate.</title>
        <authorList>
            <person name="Denoeud F."/>
            <person name="Henriet S."/>
            <person name="Mungpakdee S."/>
            <person name="Aury J.M."/>
            <person name="Da Silva C."/>
            <person name="Brinkmann H."/>
            <person name="Mikhaleva J."/>
            <person name="Olsen L.C."/>
            <person name="Jubin C."/>
            <person name="Canestro C."/>
            <person name="Bouquet J.M."/>
            <person name="Danks G."/>
            <person name="Poulain J."/>
            <person name="Campsteijn C."/>
            <person name="Adamski M."/>
            <person name="Cross I."/>
            <person name="Yadetie F."/>
            <person name="Muffato M."/>
            <person name="Louis A."/>
            <person name="Butcher S."/>
            <person name="Tsagkogeorga G."/>
            <person name="Konrad A."/>
            <person name="Singh S."/>
            <person name="Jensen M.F."/>
            <person name="Cong E.H."/>
            <person name="Eikeseth-Otteraa H."/>
            <person name="Noel B."/>
            <person name="Anthouard V."/>
            <person name="Porcel B.M."/>
            <person name="Kachouri-Lafond R."/>
            <person name="Nishino A."/>
            <person name="Ugolini M."/>
            <person name="Chourrout P."/>
            <person name="Nishida H."/>
            <person name="Aasland R."/>
            <person name="Huzurbazar S."/>
            <person name="Westhof E."/>
            <person name="Delsuc F."/>
            <person name="Lehrach H."/>
            <person name="Reinhardt R."/>
            <person name="Weissenbach J."/>
            <person name="Roy S.W."/>
            <person name="Artiguenave F."/>
            <person name="Postlethwait J.H."/>
            <person name="Manak J.R."/>
            <person name="Thompson E.M."/>
            <person name="Jaillon O."/>
            <person name="Du Pasquier L."/>
            <person name="Boudinot P."/>
            <person name="Liberles D.A."/>
            <person name="Volff J.N."/>
            <person name="Philippe H."/>
            <person name="Lenhard B."/>
            <person name="Roest Crollius H."/>
            <person name="Wincker P."/>
            <person name="Chourrout D."/>
        </authorList>
    </citation>
    <scope>NUCLEOTIDE SEQUENCE [LARGE SCALE GENOMIC DNA]</scope>
</reference>
<accession>E4Z4N5</accession>
<keyword evidence="4 5" id="KW-0472">Membrane</keyword>
<protein>
    <recommendedName>
        <fullName evidence="6">Ion transport domain-containing protein</fullName>
    </recommendedName>
</protein>
<dbReference type="Proteomes" id="UP000011014">
    <property type="component" value="Unassembled WGS sequence"/>
</dbReference>
<evidence type="ECO:0000256" key="1">
    <source>
        <dbReference type="ARBA" id="ARBA00004141"/>
    </source>
</evidence>
<dbReference type="FunFam" id="1.10.287.70:FF:000061">
    <property type="entry name" value="Sodium leak channel non-selective protein"/>
    <property type="match status" value="1"/>
</dbReference>
<evidence type="ECO:0000259" key="6">
    <source>
        <dbReference type="Pfam" id="PF00520"/>
    </source>
</evidence>
<dbReference type="Gene3D" id="1.10.287.70">
    <property type="match status" value="1"/>
</dbReference>
<name>E4Z4N5_OIKDI</name>
<dbReference type="PANTHER" id="PTHR46141:SF1">
    <property type="entry name" value="SODIUM LEAK CHANNEL NALCN"/>
    <property type="match status" value="1"/>
</dbReference>
<dbReference type="GO" id="GO:0005886">
    <property type="term" value="C:plasma membrane"/>
    <property type="evidence" value="ECO:0007669"/>
    <property type="project" value="TreeGrafter"/>
</dbReference>
<keyword evidence="3 5" id="KW-1133">Transmembrane helix</keyword>
<dbReference type="GO" id="GO:0032230">
    <property type="term" value="P:positive regulation of synaptic transmission, GABAergic"/>
    <property type="evidence" value="ECO:0007669"/>
    <property type="project" value="TreeGrafter"/>
</dbReference>